<gene>
    <name evidence="6" type="ORF">RHGRI_019530</name>
</gene>
<dbReference type="Proteomes" id="UP000823749">
    <property type="component" value="Chromosome 7"/>
</dbReference>
<proteinExistence type="predicted"/>
<dbReference type="InterPro" id="IPR045152">
    <property type="entry name" value="EDC4-like"/>
</dbReference>
<feature type="compositionally biased region" description="Polar residues" evidence="5">
    <location>
        <begin position="403"/>
        <end position="416"/>
    </location>
</feature>
<dbReference type="PANTHER" id="PTHR15598:SF5">
    <property type="entry name" value="ENHANCER OF MRNA-DECAPPING PROTEIN 4"/>
    <property type="match status" value="1"/>
</dbReference>
<keyword evidence="4" id="KW-0677">Repeat</keyword>
<feature type="region of interest" description="Disordered" evidence="5">
    <location>
        <begin position="396"/>
        <end position="416"/>
    </location>
</feature>
<reference evidence="6" key="1">
    <citation type="submission" date="2020-08" db="EMBL/GenBank/DDBJ databases">
        <title>Plant Genome Project.</title>
        <authorList>
            <person name="Zhang R.-G."/>
        </authorList>
    </citation>
    <scope>NUCLEOTIDE SEQUENCE</scope>
    <source>
        <strain evidence="6">WSP0</strain>
        <tissue evidence="6">Leaf</tissue>
    </source>
</reference>
<evidence type="ECO:0000256" key="2">
    <source>
        <dbReference type="ARBA" id="ARBA00022490"/>
    </source>
</evidence>
<keyword evidence="7" id="KW-1185">Reference proteome</keyword>
<accession>A0AAV6JCZ4</accession>
<protein>
    <submittedName>
        <fullName evidence="6">Uncharacterized protein</fullName>
    </submittedName>
</protein>
<dbReference type="PANTHER" id="PTHR15598">
    <property type="entry name" value="ENHANCER OF MRNA-DECAPPING PROTEIN 4"/>
    <property type="match status" value="1"/>
</dbReference>
<sequence length="698" mass="77349">MATGSIEVEMPREFERLQNTVIEAIIGSSAHITHGRRITLELRNFTILKQLLRRRKIKGLSVKTNWFKIGAGRFRMGILVGRFANTEEELGWSEFVDLGVLLDRDSGYIADDIITFHADVHLLDEEFYRGNAELRLRGFDVNAKVEGEPTIWVIANFSAFLDVMATSIIVGPSFKFGKLALRVVIMIKGEYLYGRLDCDASSLTDYEKNVEISYSMGFYVHGEGRHKIKYRHSKLLLQSMNDDGVSLKKVSEMPATRNEYGVTVSCRILGLLRTCEGIPIQEQAEETASHENNRAIVAWYPPPIYGPTSSSTLEPAQVPRDIDLSPGQPLQSNQPSGNLGVIGGRSISDLGAFSDNIGESSANSGGMHDQIHNLQMLNASLDMPATVLQPVAPTMKGEKQKGENTQGPETSSPSPNAFNLTDFSCEPGVGSTIASLEAAIPQIMAMQEMLNQSIVFYACFNPFFCTDHLLALLVLVQYMNLEKDMQKQLITMVSAPAEDSRRLEIVGERMDKLLKANTDALWDRMQKETGKREKLVREHTQQMTSLITNFINKDLPALVEKTVKKEFTAIEKAVSVAIEKAVSFAIAEAFQKEVGGKAVHQLEKSVNLKLEATVARQIQAQLQTSGKQALQETLKSSLEGPVIRAFEMSCKAVFEKVDTTFDHATVAQQQFESTHSPLAPALMVCNYACKAQMCFCVS</sequence>
<evidence type="ECO:0000256" key="3">
    <source>
        <dbReference type="ARBA" id="ARBA00022574"/>
    </source>
</evidence>
<organism evidence="6 7">
    <name type="scientific">Rhododendron griersonianum</name>
    <dbReference type="NCBI Taxonomy" id="479676"/>
    <lineage>
        <taxon>Eukaryota</taxon>
        <taxon>Viridiplantae</taxon>
        <taxon>Streptophyta</taxon>
        <taxon>Embryophyta</taxon>
        <taxon>Tracheophyta</taxon>
        <taxon>Spermatophyta</taxon>
        <taxon>Magnoliopsida</taxon>
        <taxon>eudicotyledons</taxon>
        <taxon>Gunneridae</taxon>
        <taxon>Pentapetalae</taxon>
        <taxon>asterids</taxon>
        <taxon>Ericales</taxon>
        <taxon>Ericaceae</taxon>
        <taxon>Ericoideae</taxon>
        <taxon>Rhodoreae</taxon>
        <taxon>Rhododendron</taxon>
    </lineage>
</organism>
<evidence type="ECO:0000256" key="5">
    <source>
        <dbReference type="SAM" id="MobiDB-lite"/>
    </source>
</evidence>
<evidence type="ECO:0000313" key="7">
    <source>
        <dbReference type="Proteomes" id="UP000823749"/>
    </source>
</evidence>
<dbReference type="GO" id="GO:0031087">
    <property type="term" value="P:deadenylation-independent decapping of nuclear-transcribed mRNA"/>
    <property type="evidence" value="ECO:0007669"/>
    <property type="project" value="InterPro"/>
</dbReference>
<keyword evidence="3" id="KW-0853">WD repeat</keyword>
<dbReference type="AlphaFoldDB" id="A0AAV6JCZ4"/>
<keyword evidence="2" id="KW-0963">Cytoplasm</keyword>
<evidence type="ECO:0000256" key="1">
    <source>
        <dbReference type="ARBA" id="ARBA00004496"/>
    </source>
</evidence>
<evidence type="ECO:0000313" key="6">
    <source>
        <dbReference type="EMBL" id="KAG5539006.1"/>
    </source>
</evidence>
<feature type="compositionally biased region" description="Polar residues" evidence="5">
    <location>
        <begin position="328"/>
        <end position="337"/>
    </location>
</feature>
<comment type="subcellular location">
    <subcellularLocation>
        <location evidence="1">Cytoplasm</location>
    </subcellularLocation>
</comment>
<comment type="caution">
    <text evidence="6">The sequence shown here is derived from an EMBL/GenBank/DDBJ whole genome shotgun (WGS) entry which is preliminary data.</text>
</comment>
<dbReference type="SUPFAM" id="SSF49599">
    <property type="entry name" value="TRAF domain-like"/>
    <property type="match status" value="1"/>
</dbReference>
<name>A0AAV6JCZ4_9ERIC</name>
<evidence type="ECO:0000256" key="4">
    <source>
        <dbReference type="ARBA" id="ARBA00022737"/>
    </source>
</evidence>
<feature type="region of interest" description="Disordered" evidence="5">
    <location>
        <begin position="308"/>
        <end position="337"/>
    </location>
</feature>
<dbReference type="EMBL" id="JACTNZ010000007">
    <property type="protein sequence ID" value="KAG5539006.1"/>
    <property type="molecule type" value="Genomic_DNA"/>
</dbReference>
<dbReference type="GO" id="GO:0000932">
    <property type="term" value="C:P-body"/>
    <property type="evidence" value="ECO:0007669"/>
    <property type="project" value="TreeGrafter"/>
</dbReference>